<proteinExistence type="evidence at transcript level"/>
<feature type="non-terminal residue" evidence="1">
    <location>
        <position position="1"/>
    </location>
</feature>
<evidence type="ECO:0000313" key="1">
    <source>
        <dbReference type="EMBL" id="AAA66922.1"/>
    </source>
</evidence>
<organism evidence="1">
    <name type="scientific">Saccharomyces cerevisiae</name>
    <name type="common">Baker's yeast</name>
    <dbReference type="NCBI Taxonomy" id="4932"/>
    <lineage>
        <taxon>Eukaryota</taxon>
        <taxon>Fungi</taxon>
        <taxon>Dikarya</taxon>
        <taxon>Ascomycota</taxon>
        <taxon>Saccharomycotina</taxon>
        <taxon>Saccharomycetes</taxon>
        <taxon>Saccharomycetales</taxon>
        <taxon>Saccharomycetaceae</taxon>
        <taxon>Saccharomyces</taxon>
    </lineage>
</organism>
<protein>
    <submittedName>
        <fullName evidence="1">Uncharacterized protein</fullName>
    </submittedName>
</protein>
<name>E9P9U9_YEASX</name>
<feature type="non-terminal residue" evidence="1">
    <location>
        <position position="77"/>
    </location>
</feature>
<reference evidence="1" key="1">
    <citation type="journal article" date="1987" name="Science">
        <title>The mitochondrial genotype can influence nuclear gene expression in yeast.</title>
        <authorList>
            <person name="Parikh V.S."/>
            <person name="Morgan M.M."/>
            <person name="Scott R."/>
            <person name="Clements L.S."/>
            <person name="Butow R.A."/>
        </authorList>
    </citation>
    <scope>NUCLEOTIDE SEQUENCE</scope>
    <source>
        <strain evidence="1">COP161-derived mit- E69</strain>
    </source>
</reference>
<accession>E9P9U9</accession>
<sequence length="77" mass="8594">SSSFLFLEILNLNLYSTPLTLLFQIAWFNSGARRTSSVPMCNLANFLISLTALGALFLKETPCNLLCKLMVYSRVTT</sequence>
<dbReference type="AlphaFoldDB" id="E9P9U9"/>
<dbReference type="EMBL" id="M15162">
    <property type="protein sequence ID" value="AAA66922.1"/>
    <property type="molecule type" value="mRNA"/>
</dbReference>